<proteinExistence type="predicted"/>
<gene>
    <name evidence="1" type="ORF">FKW44_018432</name>
</gene>
<reference evidence="2" key="1">
    <citation type="submission" date="2021-01" db="EMBL/GenBank/DDBJ databases">
        <title>Caligus Genome Assembly.</title>
        <authorList>
            <person name="Gallardo-Escarate C."/>
        </authorList>
    </citation>
    <scope>NUCLEOTIDE SEQUENCE [LARGE SCALE GENOMIC DNA]</scope>
</reference>
<dbReference type="Proteomes" id="UP000595437">
    <property type="component" value="Chromosome 13"/>
</dbReference>
<evidence type="ECO:0000313" key="2">
    <source>
        <dbReference type="Proteomes" id="UP000595437"/>
    </source>
</evidence>
<dbReference type="EMBL" id="CP045902">
    <property type="protein sequence ID" value="QQP37978.1"/>
    <property type="molecule type" value="Genomic_DNA"/>
</dbReference>
<sequence length="57" mass="6520">MKLSIKITQSNLGYHIGDLLERAGLPSLNEVAARRWPWRLGNVFTPATGRRCQEPNW</sequence>
<name>A0A7T8GUE1_CALRO</name>
<evidence type="ECO:0000313" key="1">
    <source>
        <dbReference type="EMBL" id="QQP37978.1"/>
    </source>
</evidence>
<organism evidence="1 2">
    <name type="scientific">Caligus rogercresseyi</name>
    <name type="common">Sea louse</name>
    <dbReference type="NCBI Taxonomy" id="217165"/>
    <lineage>
        <taxon>Eukaryota</taxon>
        <taxon>Metazoa</taxon>
        <taxon>Ecdysozoa</taxon>
        <taxon>Arthropoda</taxon>
        <taxon>Crustacea</taxon>
        <taxon>Multicrustacea</taxon>
        <taxon>Hexanauplia</taxon>
        <taxon>Copepoda</taxon>
        <taxon>Siphonostomatoida</taxon>
        <taxon>Caligidae</taxon>
        <taxon>Caligus</taxon>
    </lineage>
</organism>
<keyword evidence="2" id="KW-1185">Reference proteome</keyword>
<accession>A0A7T8GUE1</accession>
<protein>
    <submittedName>
        <fullName evidence="1">Uncharacterized protein</fullName>
    </submittedName>
</protein>
<dbReference type="AlphaFoldDB" id="A0A7T8GUE1"/>